<dbReference type="InterPro" id="IPR024445">
    <property type="entry name" value="Tnp_ISXO2-like"/>
</dbReference>
<feature type="non-terminal residue" evidence="2">
    <location>
        <position position="1"/>
    </location>
</feature>
<dbReference type="PANTHER" id="PTHR47163:SF2">
    <property type="entry name" value="SI:DKEY-17M8.2"/>
    <property type="match status" value="1"/>
</dbReference>
<dbReference type="Pfam" id="PF12762">
    <property type="entry name" value="DDE_Tnp_IS1595"/>
    <property type="match status" value="1"/>
</dbReference>
<dbReference type="PANTHER" id="PTHR47163">
    <property type="entry name" value="DDE_TNP_IS1595 DOMAIN-CONTAINING PROTEIN"/>
    <property type="match status" value="1"/>
</dbReference>
<accession>A0A0F8YPC3</accession>
<gene>
    <name evidence="2" type="ORF">LCGC14_3130400</name>
</gene>
<organism evidence="2">
    <name type="scientific">marine sediment metagenome</name>
    <dbReference type="NCBI Taxonomy" id="412755"/>
    <lineage>
        <taxon>unclassified sequences</taxon>
        <taxon>metagenomes</taxon>
        <taxon>ecological metagenomes</taxon>
    </lineage>
</organism>
<dbReference type="SMART" id="SM01126">
    <property type="entry name" value="DDE_Tnp_IS1595"/>
    <property type="match status" value="1"/>
</dbReference>
<reference evidence="2" key="1">
    <citation type="journal article" date="2015" name="Nature">
        <title>Complex archaea that bridge the gap between prokaryotes and eukaryotes.</title>
        <authorList>
            <person name="Spang A."/>
            <person name="Saw J.H."/>
            <person name="Jorgensen S.L."/>
            <person name="Zaremba-Niedzwiedzka K."/>
            <person name="Martijn J."/>
            <person name="Lind A.E."/>
            <person name="van Eijk R."/>
            <person name="Schleper C."/>
            <person name="Guy L."/>
            <person name="Ettema T.J."/>
        </authorList>
    </citation>
    <scope>NUCLEOTIDE SEQUENCE</scope>
</reference>
<feature type="domain" description="ISXO2-like transposase" evidence="1">
    <location>
        <begin position="33"/>
        <end position="177"/>
    </location>
</feature>
<proteinExistence type="predicted"/>
<dbReference type="EMBL" id="LAZR01068300">
    <property type="protein sequence ID" value="KKK49901.1"/>
    <property type="molecule type" value="Genomic_DNA"/>
</dbReference>
<evidence type="ECO:0000259" key="1">
    <source>
        <dbReference type="SMART" id="SM01126"/>
    </source>
</evidence>
<sequence length="207" mass="24080">SIQLGKDINVTQKTAWFMLHRIRSILKEEAPEIMEGVVELDETFVGGKMSNKPKQKRAREWFKSKTPVFGILGRGQVVRAFVVKNVGVQELIPKVLRNAKPNTLIITDQHAPYKRLKGYYEHIALNHEKGHYVVGEAHTNSIEGFWSHLKRGIIGVYHFVSPQHLQRYCDAFCFRYNTRDLTEYERFLLALQNCTGRLKYKELTTYI</sequence>
<name>A0A0F8YPC3_9ZZZZ</name>
<dbReference type="InterPro" id="IPR053164">
    <property type="entry name" value="IS1016-like_transposase"/>
</dbReference>
<dbReference type="AlphaFoldDB" id="A0A0F8YPC3"/>
<comment type="caution">
    <text evidence="2">The sequence shown here is derived from an EMBL/GenBank/DDBJ whole genome shotgun (WGS) entry which is preliminary data.</text>
</comment>
<evidence type="ECO:0000313" key="2">
    <source>
        <dbReference type="EMBL" id="KKK49901.1"/>
    </source>
</evidence>
<protein>
    <recommendedName>
        <fullName evidence="1">ISXO2-like transposase domain-containing protein</fullName>
    </recommendedName>
</protein>
<dbReference type="NCBIfam" id="NF033547">
    <property type="entry name" value="transpos_IS1595"/>
    <property type="match status" value="1"/>
</dbReference>